<dbReference type="GO" id="GO:0000785">
    <property type="term" value="C:chromatin"/>
    <property type="evidence" value="ECO:0007669"/>
    <property type="project" value="TreeGrafter"/>
</dbReference>
<dbReference type="GO" id="GO:2000042">
    <property type="term" value="P:negative regulation of double-strand break repair via homologous recombination"/>
    <property type="evidence" value="ECO:0007669"/>
    <property type="project" value="InterPro"/>
</dbReference>
<reference evidence="12 13" key="1">
    <citation type="submission" date="2017-05" db="EMBL/GenBank/DDBJ databases">
        <title>Genome of assembly of the Bengalese finch, Lonchura striata domestica.</title>
        <authorList>
            <person name="Colquitt B.M."/>
            <person name="Brainard M.S."/>
        </authorList>
    </citation>
    <scope>NUCLEOTIDE SEQUENCE [LARGE SCALE GENOMIC DNA]</scope>
    <source>
        <strain evidence="12">White83orange57</strain>
    </source>
</reference>
<evidence type="ECO:0000256" key="1">
    <source>
        <dbReference type="ARBA" id="ARBA00004123"/>
    </source>
</evidence>
<proteinExistence type="inferred from homology"/>
<evidence type="ECO:0000256" key="8">
    <source>
        <dbReference type="ARBA" id="ARBA00023204"/>
    </source>
</evidence>
<dbReference type="Gene3D" id="1.10.486.10">
    <property type="entry name" value="PCRA, domain 4"/>
    <property type="match status" value="1"/>
</dbReference>
<evidence type="ECO:0000313" key="12">
    <source>
        <dbReference type="EMBL" id="OWK58326.1"/>
    </source>
</evidence>
<evidence type="ECO:0000256" key="4">
    <source>
        <dbReference type="ARBA" id="ARBA00014320"/>
    </source>
</evidence>
<evidence type="ECO:0000256" key="10">
    <source>
        <dbReference type="ARBA" id="ARBA00031632"/>
    </source>
</evidence>
<evidence type="ECO:0000256" key="2">
    <source>
        <dbReference type="ARBA" id="ARBA00004496"/>
    </source>
</evidence>
<organism evidence="12 13">
    <name type="scientific">Lonchura striata</name>
    <name type="common">white-rumped munia</name>
    <dbReference type="NCBI Taxonomy" id="40157"/>
    <lineage>
        <taxon>Eukaryota</taxon>
        <taxon>Metazoa</taxon>
        <taxon>Chordata</taxon>
        <taxon>Craniata</taxon>
        <taxon>Vertebrata</taxon>
        <taxon>Euteleostomi</taxon>
        <taxon>Archelosauria</taxon>
        <taxon>Archosauria</taxon>
        <taxon>Dinosauria</taxon>
        <taxon>Saurischia</taxon>
        <taxon>Theropoda</taxon>
        <taxon>Coelurosauria</taxon>
        <taxon>Aves</taxon>
        <taxon>Neognathae</taxon>
        <taxon>Neoaves</taxon>
        <taxon>Telluraves</taxon>
        <taxon>Australaves</taxon>
        <taxon>Passeriformes</taxon>
        <taxon>Passeroidea</taxon>
        <taxon>Estrildidae</taxon>
        <taxon>Estrildinae</taxon>
        <taxon>Lonchura</taxon>
    </lineage>
</organism>
<dbReference type="GO" id="GO:0003677">
    <property type="term" value="F:DNA binding"/>
    <property type="evidence" value="ECO:0007669"/>
    <property type="project" value="UniProtKB-KW"/>
</dbReference>
<keyword evidence="8" id="KW-0234">DNA repair</keyword>
<dbReference type="Proteomes" id="UP000197619">
    <property type="component" value="Unassembled WGS sequence"/>
</dbReference>
<sequence length="370" mass="41384">MLMALQLSMAEVNKQHHGDFTVSLSDVLEMWNYLLHDKLGLYENLKEPENYTDVKKAYHDFLARSNMLDLIDIYQKCYSLGLLAEDESISPVQLLEFISGVMNAQENNGSVLSTPTQIKRQGQDHMKVTILAKKSVCSYLSLLVNSKDDLAVAHILNVPDRGLGREAFTNLKHASQERKMSIFLVCVSNESSWKTVNKMATSFIRTIELGGRDFASSMYDPLRAHVKGLSNFVNFIDKLQEIVGEILNTRIAGGRILSTVKMHLIKGRSNGDPFCQAVEEAVQDLDLKIKNIIDSQQETLTASTTGVSPARPKLHSINHGTAYCGRDTVKVLLVLLDEEAVSPPTQNKADLTIQWLFSKTSQRTYSEIYG</sequence>
<dbReference type="PANTHER" id="PTHR32121:SF0">
    <property type="entry name" value="PCNA-INTERACTING PARTNER"/>
    <property type="match status" value="1"/>
</dbReference>
<dbReference type="GO" id="GO:0006281">
    <property type="term" value="P:DNA repair"/>
    <property type="evidence" value="ECO:0007669"/>
    <property type="project" value="UniProtKB-KW"/>
</dbReference>
<comment type="caution">
    <text evidence="12">The sequence shown here is derived from an EMBL/GenBank/DDBJ whole genome shotgun (WGS) entry which is preliminary data.</text>
</comment>
<evidence type="ECO:0000256" key="3">
    <source>
        <dbReference type="ARBA" id="ARBA00009135"/>
    </source>
</evidence>
<accession>A0A218UXH9</accession>
<gene>
    <name evidence="12" type="primary">PARPBP</name>
    <name evidence="12" type="ORF">RLOC_00004011</name>
</gene>
<keyword evidence="13" id="KW-1185">Reference proteome</keyword>
<dbReference type="AlphaFoldDB" id="A0A218UXH9"/>
<dbReference type="SUPFAM" id="SSF52540">
    <property type="entry name" value="P-loop containing nucleoside triphosphate hydrolases"/>
    <property type="match status" value="1"/>
</dbReference>
<evidence type="ECO:0000256" key="7">
    <source>
        <dbReference type="ARBA" id="ARBA00023125"/>
    </source>
</evidence>
<keyword evidence="6" id="KW-0227">DNA damage</keyword>
<name>A0A218UXH9_9PASE</name>
<evidence type="ECO:0000256" key="9">
    <source>
        <dbReference type="ARBA" id="ARBA00023242"/>
    </source>
</evidence>
<evidence type="ECO:0000313" key="13">
    <source>
        <dbReference type="Proteomes" id="UP000197619"/>
    </source>
</evidence>
<keyword evidence="5" id="KW-0963">Cytoplasm</keyword>
<evidence type="ECO:0000256" key="6">
    <source>
        <dbReference type="ARBA" id="ARBA00022763"/>
    </source>
</evidence>
<protein>
    <recommendedName>
        <fullName evidence="4">PCNA-interacting partner</fullName>
    </recommendedName>
    <alternativeName>
        <fullName evidence="10">PARP-1 binding protein</fullName>
    </alternativeName>
    <alternativeName>
        <fullName evidence="11">PARP1-binding protein</fullName>
    </alternativeName>
</protein>
<dbReference type="InterPro" id="IPR038932">
    <property type="entry name" value="PARPBP"/>
</dbReference>
<evidence type="ECO:0000256" key="5">
    <source>
        <dbReference type="ARBA" id="ARBA00022490"/>
    </source>
</evidence>
<comment type="subcellular location">
    <subcellularLocation>
        <location evidence="2">Cytoplasm</location>
    </subcellularLocation>
    <subcellularLocation>
        <location evidence="1">Nucleus</location>
    </subcellularLocation>
</comment>
<dbReference type="GO" id="GO:0005634">
    <property type="term" value="C:nucleus"/>
    <property type="evidence" value="ECO:0007669"/>
    <property type="project" value="UniProtKB-SubCell"/>
</dbReference>
<comment type="similarity">
    <text evidence="3">Belongs to the PARI family.</text>
</comment>
<dbReference type="GO" id="GO:0005737">
    <property type="term" value="C:cytoplasm"/>
    <property type="evidence" value="ECO:0007669"/>
    <property type="project" value="UniProtKB-SubCell"/>
</dbReference>
<dbReference type="EMBL" id="MUZQ01000103">
    <property type="protein sequence ID" value="OWK58326.1"/>
    <property type="molecule type" value="Genomic_DNA"/>
</dbReference>
<dbReference type="InterPro" id="IPR027417">
    <property type="entry name" value="P-loop_NTPase"/>
</dbReference>
<keyword evidence="7" id="KW-0238">DNA-binding</keyword>
<dbReference type="PANTHER" id="PTHR32121">
    <property type="entry name" value="PCNA-INTERACTING PARTNER"/>
    <property type="match status" value="1"/>
</dbReference>
<keyword evidence="9" id="KW-0539">Nucleus</keyword>
<evidence type="ECO:0000256" key="11">
    <source>
        <dbReference type="ARBA" id="ARBA00032731"/>
    </source>
</evidence>
<dbReference type="STRING" id="299123.ENSLSDP00000021120"/>